<evidence type="ECO:0000256" key="5">
    <source>
        <dbReference type="ARBA" id="ARBA00023002"/>
    </source>
</evidence>
<name>E4YBX8_OIKDI</name>
<evidence type="ECO:0000256" key="2">
    <source>
        <dbReference type="ARBA" id="ARBA00009347"/>
    </source>
</evidence>
<dbReference type="InterPro" id="IPR046373">
    <property type="entry name" value="Acyl-CoA_Oxase/DH_mid-dom_sf"/>
</dbReference>
<dbReference type="Gene3D" id="1.10.540.10">
    <property type="entry name" value="Acyl-CoA dehydrogenase/oxidase, N-terminal domain"/>
    <property type="match status" value="1"/>
</dbReference>
<proteinExistence type="inferred from homology"/>
<dbReference type="EMBL" id="FN654391">
    <property type="protein sequence ID" value="CBY33065.1"/>
    <property type="molecule type" value="Genomic_DNA"/>
</dbReference>
<evidence type="ECO:0000259" key="6">
    <source>
        <dbReference type="Pfam" id="PF00441"/>
    </source>
</evidence>
<dbReference type="GO" id="GO:0003995">
    <property type="term" value="F:acyl-CoA dehydrogenase activity"/>
    <property type="evidence" value="ECO:0007669"/>
    <property type="project" value="TreeGrafter"/>
</dbReference>
<organism evidence="8">
    <name type="scientific">Oikopleura dioica</name>
    <name type="common">Tunicate</name>
    <dbReference type="NCBI Taxonomy" id="34765"/>
    <lineage>
        <taxon>Eukaryota</taxon>
        <taxon>Metazoa</taxon>
        <taxon>Chordata</taxon>
        <taxon>Tunicata</taxon>
        <taxon>Appendicularia</taxon>
        <taxon>Copelata</taxon>
        <taxon>Oikopleuridae</taxon>
        <taxon>Oikopleura</taxon>
    </lineage>
</organism>
<accession>E4YBX8</accession>
<dbReference type="PANTHER" id="PTHR48083:SF35">
    <property type="entry name" value="ACYL-COA DEHYDROGENASE FAMILY MEMBER 10"/>
    <property type="match status" value="1"/>
</dbReference>
<dbReference type="InterPro" id="IPR013786">
    <property type="entry name" value="AcylCoA_DH/ox_N"/>
</dbReference>
<comment type="similarity">
    <text evidence="2">Belongs to the acyl-CoA dehydrogenase family.</text>
</comment>
<feature type="domain" description="Acyl-CoA dehydrogenase/oxidase N-terminal" evidence="7">
    <location>
        <begin position="43"/>
        <end position="164"/>
    </location>
</feature>
<evidence type="ECO:0000313" key="8">
    <source>
        <dbReference type="EMBL" id="CBY33065.1"/>
    </source>
</evidence>
<dbReference type="GO" id="GO:0033539">
    <property type="term" value="P:fatty acid beta-oxidation using acyl-CoA dehydrogenase"/>
    <property type="evidence" value="ECO:0007669"/>
    <property type="project" value="TreeGrafter"/>
</dbReference>
<dbReference type="Proteomes" id="UP000011014">
    <property type="component" value="Unassembled WGS sequence"/>
</dbReference>
<feature type="domain" description="Acyl-CoA dehydrogenase/oxidase C-terminal" evidence="6">
    <location>
        <begin position="223"/>
        <end position="365"/>
    </location>
</feature>
<evidence type="ECO:0000259" key="7">
    <source>
        <dbReference type="Pfam" id="PF02771"/>
    </source>
</evidence>
<evidence type="ECO:0000256" key="1">
    <source>
        <dbReference type="ARBA" id="ARBA00001974"/>
    </source>
</evidence>
<keyword evidence="4" id="KW-0274">FAD</keyword>
<gene>
    <name evidence="8" type="ORF">GSOID_T00020935001</name>
</gene>
<dbReference type="AlphaFoldDB" id="E4YBX8"/>
<keyword evidence="3" id="KW-0285">Flavoprotein</keyword>
<dbReference type="PANTHER" id="PTHR48083">
    <property type="entry name" value="MEDIUM-CHAIN SPECIFIC ACYL-COA DEHYDROGENASE, MITOCHONDRIAL-RELATED"/>
    <property type="match status" value="1"/>
</dbReference>
<dbReference type="Pfam" id="PF02771">
    <property type="entry name" value="Acyl-CoA_dh_N"/>
    <property type="match status" value="1"/>
</dbReference>
<dbReference type="InterPro" id="IPR009075">
    <property type="entry name" value="AcylCo_DH/oxidase_C"/>
</dbReference>
<dbReference type="InterPro" id="IPR009100">
    <property type="entry name" value="AcylCoA_DH/oxidase_NM_dom_sf"/>
</dbReference>
<sequence length="370" mass="41543">MLRKFGKVFKKSQRLASFSSEKPPKEASLITCPSQLRPYAHKIWSDVREFVNEECIPLEPKFLAHEFSENRWNVVPEMEELKAKAKSAGLWNLFVPFNIDEDLQFGRGLTNLEYAFMAEEMGRCLIGSEPFNCSPPDTGNMEVLIKYGTEEQKSEWLEPLLDGKIRSCFGMTEIAVASSDATNIESSITSCGDDYVLNGRKWWTSMSLHPNCELCIFMGKTDFSGRLGPGRIHHCMRLIGNCERSIELMKDRLRSRVAFGKKLSEQGVWKERVGLSRVETDQARLMTLLAAHKMDTVGAKVAAKEIAMIKIIAPNVAQTVVDRAIQAHGAAGMSSDFPLATFMTWARSLRLADGPDEVHVNSLAKLEMKN</sequence>
<reference evidence="8" key="1">
    <citation type="journal article" date="2010" name="Science">
        <title>Plasticity of animal genome architecture unmasked by rapid evolution of a pelagic tunicate.</title>
        <authorList>
            <person name="Denoeud F."/>
            <person name="Henriet S."/>
            <person name="Mungpakdee S."/>
            <person name="Aury J.M."/>
            <person name="Da Silva C."/>
            <person name="Brinkmann H."/>
            <person name="Mikhaleva J."/>
            <person name="Olsen L.C."/>
            <person name="Jubin C."/>
            <person name="Canestro C."/>
            <person name="Bouquet J.M."/>
            <person name="Danks G."/>
            <person name="Poulain J."/>
            <person name="Campsteijn C."/>
            <person name="Adamski M."/>
            <person name="Cross I."/>
            <person name="Yadetie F."/>
            <person name="Muffato M."/>
            <person name="Louis A."/>
            <person name="Butcher S."/>
            <person name="Tsagkogeorga G."/>
            <person name="Konrad A."/>
            <person name="Singh S."/>
            <person name="Jensen M.F."/>
            <person name="Cong E.H."/>
            <person name="Eikeseth-Otteraa H."/>
            <person name="Noel B."/>
            <person name="Anthouard V."/>
            <person name="Porcel B.M."/>
            <person name="Kachouri-Lafond R."/>
            <person name="Nishino A."/>
            <person name="Ugolini M."/>
            <person name="Chourrout P."/>
            <person name="Nishida H."/>
            <person name="Aasland R."/>
            <person name="Huzurbazar S."/>
            <person name="Westhof E."/>
            <person name="Delsuc F."/>
            <person name="Lehrach H."/>
            <person name="Reinhardt R."/>
            <person name="Weissenbach J."/>
            <person name="Roy S.W."/>
            <person name="Artiguenave F."/>
            <person name="Postlethwait J.H."/>
            <person name="Manak J.R."/>
            <person name="Thompson E.M."/>
            <person name="Jaillon O."/>
            <person name="Du Pasquier L."/>
            <person name="Boudinot P."/>
            <person name="Liberles D.A."/>
            <person name="Volff J.N."/>
            <person name="Philippe H."/>
            <person name="Lenhard B."/>
            <person name="Roest Crollius H."/>
            <person name="Wincker P."/>
            <person name="Chourrout D."/>
        </authorList>
    </citation>
    <scope>NUCLEOTIDE SEQUENCE [LARGE SCALE GENOMIC DNA]</scope>
</reference>
<protein>
    <recommendedName>
        <fullName evidence="9">Acyl-CoA dehydrogenase</fullName>
    </recommendedName>
</protein>
<dbReference type="Pfam" id="PF00441">
    <property type="entry name" value="Acyl-CoA_dh_1"/>
    <property type="match status" value="1"/>
</dbReference>
<dbReference type="SUPFAM" id="SSF56645">
    <property type="entry name" value="Acyl-CoA dehydrogenase NM domain-like"/>
    <property type="match status" value="1"/>
</dbReference>
<evidence type="ECO:0008006" key="9">
    <source>
        <dbReference type="Google" id="ProtNLM"/>
    </source>
</evidence>
<dbReference type="InterPro" id="IPR050741">
    <property type="entry name" value="Acyl-CoA_dehydrogenase"/>
</dbReference>
<dbReference type="GO" id="GO:0050660">
    <property type="term" value="F:flavin adenine dinucleotide binding"/>
    <property type="evidence" value="ECO:0007669"/>
    <property type="project" value="InterPro"/>
</dbReference>
<dbReference type="InterPro" id="IPR036250">
    <property type="entry name" value="AcylCo_DH-like_C"/>
</dbReference>
<dbReference type="Gene3D" id="2.40.110.10">
    <property type="entry name" value="Butyryl-CoA Dehydrogenase, subunit A, domain 2"/>
    <property type="match status" value="1"/>
</dbReference>
<dbReference type="GO" id="GO:0005739">
    <property type="term" value="C:mitochondrion"/>
    <property type="evidence" value="ECO:0007669"/>
    <property type="project" value="TreeGrafter"/>
</dbReference>
<evidence type="ECO:0000256" key="4">
    <source>
        <dbReference type="ARBA" id="ARBA00022827"/>
    </source>
</evidence>
<keyword evidence="5" id="KW-0560">Oxidoreductase</keyword>
<evidence type="ECO:0000256" key="3">
    <source>
        <dbReference type="ARBA" id="ARBA00022630"/>
    </source>
</evidence>
<dbReference type="Gene3D" id="1.20.140.10">
    <property type="entry name" value="Butyryl-CoA Dehydrogenase, subunit A, domain 3"/>
    <property type="match status" value="1"/>
</dbReference>
<dbReference type="SUPFAM" id="SSF47203">
    <property type="entry name" value="Acyl-CoA dehydrogenase C-terminal domain-like"/>
    <property type="match status" value="1"/>
</dbReference>
<dbReference type="InterPro" id="IPR037069">
    <property type="entry name" value="AcylCoA_DH/ox_N_sf"/>
</dbReference>
<comment type="cofactor">
    <cofactor evidence="1">
        <name>FAD</name>
        <dbReference type="ChEBI" id="CHEBI:57692"/>
    </cofactor>
</comment>